<dbReference type="Proteomes" id="UP000681720">
    <property type="component" value="Unassembled WGS sequence"/>
</dbReference>
<accession>A0A816C0I6</accession>
<evidence type="ECO:0000313" key="2">
    <source>
        <dbReference type="EMBL" id="CAF1644523.1"/>
    </source>
</evidence>
<evidence type="ECO:0000313" key="3">
    <source>
        <dbReference type="EMBL" id="CAF4067930.1"/>
    </source>
</evidence>
<dbReference type="EMBL" id="CAJNOW010015724">
    <property type="protein sequence ID" value="CAF1644523.1"/>
    <property type="molecule type" value="Genomic_DNA"/>
</dbReference>
<evidence type="ECO:0000313" key="6">
    <source>
        <dbReference type="Proteomes" id="UP000663855"/>
    </source>
</evidence>
<evidence type="ECO:0000313" key="4">
    <source>
        <dbReference type="EMBL" id="CAF5092495.1"/>
    </source>
</evidence>
<reference evidence="1" key="1">
    <citation type="submission" date="2021-02" db="EMBL/GenBank/DDBJ databases">
        <authorList>
            <person name="Nowell W R."/>
        </authorList>
    </citation>
    <scope>NUCLEOTIDE SEQUENCE</scope>
</reference>
<dbReference type="OrthoDB" id="10032654at2759"/>
<dbReference type="EMBL" id="CAJOBJ010006718">
    <property type="protein sequence ID" value="CAF4067930.1"/>
    <property type="molecule type" value="Genomic_DNA"/>
</dbReference>
<evidence type="ECO:0000313" key="1">
    <source>
        <dbReference type="EMBL" id="CAF1616575.1"/>
    </source>
</evidence>
<dbReference type="Proteomes" id="UP000676336">
    <property type="component" value="Unassembled WGS sequence"/>
</dbReference>
<organism evidence="1 6">
    <name type="scientific">Rotaria magnacalcarata</name>
    <dbReference type="NCBI Taxonomy" id="392030"/>
    <lineage>
        <taxon>Eukaryota</taxon>
        <taxon>Metazoa</taxon>
        <taxon>Spiralia</taxon>
        <taxon>Gnathifera</taxon>
        <taxon>Rotifera</taxon>
        <taxon>Eurotatoria</taxon>
        <taxon>Bdelloidea</taxon>
        <taxon>Philodinida</taxon>
        <taxon>Philodinidae</taxon>
        <taxon>Rotaria</taxon>
    </lineage>
</organism>
<gene>
    <name evidence="4" type="ORF">BYL167_LOCUS63331</name>
    <name evidence="1" type="ORF">CJN711_LOCUS37290</name>
    <name evidence="3" type="ORF">GIL414_LOCUS15341</name>
    <name evidence="2" type="ORF">KQP761_LOCUS28714</name>
    <name evidence="5" type="ORF">SMN809_LOCUS70548</name>
</gene>
<comment type="caution">
    <text evidence="1">The sequence shown here is derived from an EMBL/GenBank/DDBJ whole genome shotgun (WGS) entry which is preliminary data.</text>
</comment>
<dbReference type="EMBL" id="CAJOBI010321704">
    <property type="protein sequence ID" value="CAF5186154.1"/>
    <property type="molecule type" value="Genomic_DNA"/>
</dbReference>
<dbReference type="AlphaFoldDB" id="A0A816C0I6"/>
<dbReference type="EMBL" id="CAJOBH010236386">
    <property type="protein sequence ID" value="CAF5092495.1"/>
    <property type="molecule type" value="Genomic_DNA"/>
</dbReference>
<evidence type="ECO:0000313" key="5">
    <source>
        <dbReference type="EMBL" id="CAF5186154.1"/>
    </source>
</evidence>
<dbReference type="Proteomes" id="UP000681967">
    <property type="component" value="Unassembled WGS sequence"/>
</dbReference>
<dbReference type="EMBL" id="CAJNOV010018111">
    <property type="protein sequence ID" value="CAF1616575.1"/>
    <property type="molecule type" value="Genomic_DNA"/>
</dbReference>
<dbReference type="Proteomes" id="UP000663855">
    <property type="component" value="Unassembled WGS sequence"/>
</dbReference>
<name>A0A816C0I6_9BILA</name>
<protein>
    <submittedName>
        <fullName evidence="1">Uncharacterized protein</fullName>
    </submittedName>
</protein>
<sequence>MTTSENIWSTFITTRQISSDYYTISTCLTDLLHRCSLNSTVFNNLSQTLFSSSSIDQIKLLNDYSNIVKTILK</sequence>
<dbReference type="Proteomes" id="UP000663834">
    <property type="component" value="Unassembled WGS sequence"/>
</dbReference>
<proteinExistence type="predicted"/>